<evidence type="ECO:0000259" key="2">
    <source>
        <dbReference type="Pfam" id="PF11823"/>
    </source>
</evidence>
<proteinExistence type="predicted"/>
<dbReference type="Pfam" id="PF11823">
    <property type="entry name" value="Se_S_carrier"/>
    <property type="match status" value="1"/>
</dbReference>
<evidence type="ECO:0000313" key="3">
    <source>
        <dbReference type="EMBL" id="TDY61707.1"/>
    </source>
</evidence>
<organism evidence="3 4">
    <name type="scientific">Aminivibrio pyruvatiphilus</name>
    <dbReference type="NCBI Taxonomy" id="1005740"/>
    <lineage>
        <taxon>Bacteria</taxon>
        <taxon>Thermotogati</taxon>
        <taxon>Synergistota</taxon>
        <taxon>Synergistia</taxon>
        <taxon>Synergistales</taxon>
        <taxon>Aminobacteriaceae</taxon>
        <taxon>Aminivibrio</taxon>
    </lineage>
</organism>
<dbReference type="EMBL" id="SORI01000005">
    <property type="protein sequence ID" value="TDY61707.1"/>
    <property type="molecule type" value="Genomic_DNA"/>
</dbReference>
<comment type="caution">
    <text evidence="3">The sequence shown here is derived from an EMBL/GenBank/DDBJ whole genome shotgun (WGS) entry which is preliminary data.</text>
</comment>
<feature type="compositionally biased region" description="Basic and acidic residues" evidence="1">
    <location>
        <begin position="1"/>
        <end position="12"/>
    </location>
</feature>
<name>A0A4R8MC01_9BACT</name>
<feature type="region of interest" description="Disordered" evidence="1">
    <location>
        <begin position="1"/>
        <end position="24"/>
    </location>
</feature>
<accession>A0A4R8MC01</accession>
<dbReference type="RefSeq" id="WP_338024413.1">
    <property type="nucleotide sequence ID" value="NZ_SORI01000005.1"/>
</dbReference>
<keyword evidence="4" id="KW-1185">Reference proteome</keyword>
<dbReference type="AlphaFoldDB" id="A0A4R8MC01"/>
<gene>
    <name evidence="3" type="ORF">C8D99_105120</name>
</gene>
<sequence length="104" mass="11690">MSKKGTADERKIGIPGNRPSPGERTVKNLRCIATFEVTSMALLFERTCRKKDIPAKVVPVPRRLSSSCGLACEFPCESGDDVRALCEERKIDVESYHEMEDDWT</sequence>
<evidence type="ECO:0000256" key="1">
    <source>
        <dbReference type="SAM" id="MobiDB-lite"/>
    </source>
</evidence>
<feature type="domain" description="Putative Se/S carrier protein-like" evidence="2">
    <location>
        <begin position="30"/>
        <end position="98"/>
    </location>
</feature>
<reference evidence="3 4" key="1">
    <citation type="submission" date="2019-03" db="EMBL/GenBank/DDBJ databases">
        <title>Genomic Encyclopedia of Type Strains, Phase IV (KMG-IV): sequencing the most valuable type-strain genomes for metagenomic binning, comparative biology and taxonomic classification.</title>
        <authorList>
            <person name="Goeker M."/>
        </authorList>
    </citation>
    <scope>NUCLEOTIDE SEQUENCE [LARGE SCALE GENOMIC DNA]</scope>
    <source>
        <strain evidence="3 4">DSM 25964</strain>
    </source>
</reference>
<evidence type="ECO:0000313" key="4">
    <source>
        <dbReference type="Proteomes" id="UP000295066"/>
    </source>
</evidence>
<dbReference type="Proteomes" id="UP000295066">
    <property type="component" value="Unassembled WGS sequence"/>
</dbReference>
<dbReference type="InterPro" id="IPR021778">
    <property type="entry name" value="Se/S_carrier-like"/>
</dbReference>
<protein>
    <submittedName>
        <fullName evidence="3">Uncharacterized protein DUF3343</fullName>
    </submittedName>
</protein>